<name>A0A401GNI2_9APHY</name>
<evidence type="ECO:0000256" key="1">
    <source>
        <dbReference type="ARBA" id="ARBA00004123"/>
    </source>
</evidence>
<evidence type="ECO:0000256" key="6">
    <source>
        <dbReference type="ARBA" id="ARBA00023125"/>
    </source>
</evidence>
<sequence length="577" mass="63320">MFTRKQCLRDVWHKTDATSRSTAAMAMEPPKLAEQFAQPGAPPSHRYQYAPSTYYVPPAQPALASLNTTVPPTSFVPRQSWSFDVHSLEMEYPNTSADSAYGDHAPTSANYYSDSAASQLVGYPESSQRTLLDEAAYTGVYDLQYNGGTLPFRADDVMMAFDSSDRTRSHMRTGSGGAERRMVYGAEEQYIGARNDFQAPVSSERLLAHPIPNLVSPSMGFPASSMHPMLHILPTGSSTSPLAPVITDSATLPDTRSSRSVPYAPQQRRNSVESVTSTLSPSAVPSLVYDGDTGEDYDGDSDSSPPSAASEVSRTSYGAANPGGHRVSRESTFHDIWSRSSFDTSFCESTSVQEFDYPTQQRTRSPHSSVRAHSSPRLSPFDHAQSERPKTSHKKSKMHQCSICFKMFPRPSGLATHMNSHSGAKPFKCPIPTCNKSFAVRSNAKRHLRTHGIFPSSDTTSSTPSQFTVGFDTPLVSEVHEVGKLPAKLRWVPQSLATRTNADYLRDAPSDSDEEYAHPSCPLLPVPLPPVKPSTPTWNPDDRYEERNSYDEASGSPYIPRQWRTLPGPAIISSNSF</sequence>
<comment type="caution">
    <text evidence="11">The sequence shown here is derived from an EMBL/GenBank/DDBJ whole genome shotgun (WGS) entry which is preliminary data.</text>
</comment>
<dbReference type="InParanoid" id="A0A401GNI2"/>
<feature type="region of interest" description="Disordered" evidence="9">
    <location>
        <begin position="237"/>
        <end position="328"/>
    </location>
</feature>
<dbReference type="OrthoDB" id="6077919at2759"/>
<dbReference type="AlphaFoldDB" id="A0A401GNI2"/>
<dbReference type="PROSITE" id="PS00028">
    <property type="entry name" value="ZINC_FINGER_C2H2_1"/>
    <property type="match status" value="2"/>
</dbReference>
<reference evidence="11 12" key="1">
    <citation type="journal article" date="2018" name="Sci. Rep.">
        <title>Genome sequence of the cauliflower mushroom Sparassis crispa (Hanabiratake) and its association with beneficial usage.</title>
        <authorList>
            <person name="Kiyama R."/>
            <person name="Furutani Y."/>
            <person name="Kawaguchi K."/>
            <person name="Nakanishi T."/>
        </authorList>
    </citation>
    <scope>NUCLEOTIDE SEQUENCE [LARGE SCALE GENOMIC DNA]</scope>
</reference>
<keyword evidence="3" id="KW-0677">Repeat</keyword>
<feature type="domain" description="C2H2-type" evidence="10">
    <location>
        <begin position="427"/>
        <end position="451"/>
    </location>
</feature>
<feature type="region of interest" description="Disordered" evidence="9">
    <location>
        <begin position="355"/>
        <end position="396"/>
    </location>
</feature>
<evidence type="ECO:0000313" key="11">
    <source>
        <dbReference type="EMBL" id="GBE83787.1"/>
    </source>
</evidence>
<keyword evidence="2" id="KW-0479">Metal-binding</keyword>
<evidence type="ECO:0000256" key="7">
    <source>
        <dbReference type="ARBA" id="ARBA00023242"/>
    </source>
</evidence>
<gene>
    <name evidence="11" type="ORF">SCP_0508430</name>
</gene>
<dbReference type="GO" id="GO:0003677">
    <property type="term" value="F:DNA binding"/>
    <property type="evidence" value="ECO:0007669"/>
    <property type="project" value="UniProtKB-KW"/>
</dbReference>
<dbReference type="PROSITE" id="PS50157">
    <property type="entry name" value="ZINC_FINGER_C2H2_2"/>
    <property type="match status" value="2"/>
</dbReference>
<dbReference type="GO" id="GO:0000981">
    <property type="term" value="F:DNA-binding transcription factor activity, RNA polymerase II-specific"/>
    <property type="evidence" value="ECO:0007669"/>
    <property type="project" value="TreeGrafter"/>
</dbReference>
<evidence type="ECO:0000256" key="8">
    <source>
        <dbReference type="PROSITE-ProRule" id="PRU00042"/>
    </source>
</evidence>
<evidence type="ECO:0000313" key="12">
    <source>
        <dbReference type="Proteomes" id="UP000287166"/>
    </source>
</evidence>
<dbReference type="Proteomes" id="UP000287166">
    <property type="component" value="Unassembled WGS sequence"/>
</dbReference>
<feature type="region of interest" description="Disordered" evidence="9">
    <location>
        <begin position="505"/>
        <end position="561"/>
    </location>
</feature>
<dbReference type="Pfam" id="PF00096">
    <property type="entry name" value="zf-C2H2"/>
    <property type="match status" value="2"/>
</dbReference>
<proteinExistence type="predicted"/>
<feature type="compositionally biased region" description="Polar residues" evidence="9">
    <location>
        <begin position="248"/>
        <end position="260"/>
    </location>
</feature>
<dbReference type="RefSeq" id="XP_027614700.1">
    <property type="nucleotide sequence ID" value="XM_027758899.1"/>
</dbReference>
<dbReference type="GO" id="GO:0005634">
    <property type="term" value="C:nucleus"/>
    <property type="evidence" value="ECO:0007669"/>
    <property type="project" value="UniProtKB-SubCell"/>
</dbReference>
<keyword evidence="4 8" id="KW-0863">Zinc-finger</keyword>
<dbReference type="FunFam" id="3.30.160.60:FF:000045">
    <property type="entry name" value="ZFP69 zinc finger protein B"/>
    <property type="match status" value="1"/>
</dbReference>
<feature type="compositionally biased region" description="Polar residues" evidence="9">
    <location>
        <begin position="267"/>
        <end position="283"/>
    </location>
</feature>
<keyword evidence="7" id="KW-0539">Nucleus</keyword>
<feature type="compositionally biased region" description="Pro residues" evidence="9">
    <location>
        <begin position="522"/>
        <end position="533"/>
    </location>
</feature>
<evidence type="ECO:0000259" key="10">
    <source>
        <dbReference type="PROSITE" id="PS50157"/>
    </source>
</evidence>
<feature type="compositionally biased region" description="Polar residues" evidence="9">
    <location>
        <begin position="355"/>
        <end position="372"/>
    </location>
</feature>
<evidence type="ECO:0000256" key="4">
    <source>
        <dbReference type="ARBA" id="ARBA00022771"/>
    </source>
</evidence>
<keyword evidence="12" id="KW-1185">Reference proteome</keyword>
<evidence type="ECO:0000256" key="9">
    <source>
        <dbReference type="SAM" id="MobiDB-lite"/>
    </source>
</evidence>
<feature type="domain" description="C2H2-type" evidence="10">
    <location>
        <begin position="399"/>
        <end position="426"/>
    </location>
</feature>
<evidence type="ECO:0000256" key="2">
    <source>
        <dbReference type="ARBA" id="ARBA00022723"/>
    </source>
</evidence>
<accession>A0A401GNI2</accession>
<keyword evidence="6" id="KW-0238">DNA-binding</keyword>
<dbReference type="InterPro" id="IPR013087">
    <property type="entry name" value="Znf_C2H2_type"/>
</dbReference>
<dbReference type="FunFam" id="3.30.160.60:FF:000446">
    <property type="entry name" value="Zinc finger protein"/>
    <property type="match status" value="1"/>
</dbReference>
<dbReference type="SUPFAM" id="SSF57667">
    <property type="entry name" value="beta-beta-alpha zinc fingers"/>
    <property type="match status" value="1"/>
</dbReference>
<evidence type="ECO:0000256" key="3">
    <source>
        <dbReference type="ARBA" id="ARBA00022737"/>
    </source>
</evidence>
<dbReference type="PANTHER" id="PTHR24394">
    <property type="entry name" value="ZINC FINGER PROTEIN"/>
    <property type="match status" value="1"/>
</dbReference>
<dbReference type="PANTHER" id="PTHR24394:SF44">
    <property type="entry name" value="ZINC FINGER PROTEIN 271-LIKE"/>
    <property type="match status" value="1"/>
</dbReference>
<feature type="compositionally biased region" description="Acidic residues" evidence="9">
    <location>
        <begin position="292"/>
        <end position="301"/>
    </location>
</feature>
<dbReference type="InterPro" id="IPR036236">
    <property type="entry name" value="Znf_C2H2_sf"/>
</dbReference>
<evidence type="ECO:0000256" key="5">
    <source>
        <dbReference type="ARBA" id="ARBA00022833"/>
    </source>
</evidence>
<protein>
    <recommendedName>
        <fullName evidence="10">C2H2-type domain-containing protein</fullName>
    </recommendedName>
</protein>
<dbReference type="GO" id="GO:0008270">
    <property type="term" value="F:zinc ion binding"/>
    <property type="evidence" value="ECO:0007669"/>
    <property type="project" value="UniProtKB-KW"/>
</dbReference>
<organism evidence="11 12">
    <name type="scientific">Sparassis crispa</name>
    <dbReference type="NCBI Taxonomy" id="139825"/>
    <lineage>
        <taxon>Eukaryota</taxon>
        <taxon>Fungi</taxon>
        <taxon>Dikarya</taxon>
        <taxon>Basidiomycota</taxon>
        <taxon>Agaricomycotina</taxon>
        <taxon>Agaricomycetes</taxon>
        <taxon>Polyporales</taxon>
        <taxon>Sparassidaceae</taxon>
        <taxon>Sparassis</taxon>
    </lineage>
</organism>
<dbReference type="GeneID" id="38780704"/>
<dbReference type="SMART" id="SM00355">
    <property type="entry name" value="ZnF_C2H2"/>
    <property type="match status" value="2"/>
</dbReference>
<comment type="subcellular location">
    <subcellularLocation>
        <location evidence="1">Nucleus</location>
    </subcellularLocation>
</comment>
<dbReference type="Gene3D" id="3.30.160.60">
    <property type="entry name" value="Classic Zinc Finger"/>
    <property type="match status" value="2"/>
</dbReference>
<feature type="compositionally biased region" description="Basic and acidic residues" evidence="9">
    <location>
        <begin position="540"/>
        <end position="550"/>
    </location>
</feature>
<dbReference type="EMBL" id="BFAD01000005">
    <property type="protein sequence ID" value="GBE83787.1"/>
    <property type="molecule type" value="Genomic_DNA"/>
</dbReference>
<keyword evidence="5" id="KW-0862">Zinc</keyword>
<feature type="compositionally biased region" description="Low complexity" evidence="9">
    <location>
        <begin position="302"/>
        <end position="313"/>
    </location>
</feature>
<dbReference type="STRING" id="139825.A0A401GNI2"/>